<dbReference type="EMBL" id="LAQU01000001">
    <property type="protein sequence ID" value="KKB65210.1"/>
    <property type="molecule type" value="Genomic_DNA"/>
</dbReference>
<evidence type="ECO:0000256" key="6">
    <source>
        <dbReference type="ARBA" id="ARBA00023026"/>
    </source>
</evidence>
<comment type="caution">
    <text evidence="10">The sequence shown here is derived from an EMBL/GenBank/DDBJ whole genome shotgun (WGS) entry which is preliminary data.</text>
</comment>
<dbReference type="AlphaFoldDB" id="A0A0F5K5J8"/>
<dbReference type="Gene3D" id="6.10.250.2080">
    <property type="match status" value="1"/>
</dbReference>
<dbReference type="GO" id="GO:0009306">
    <property type="term" value="P:protein secretion"/>
    <property type="evidence" value="ECO:0007669"/>
    <property type="project" value="InterPro"/>
</dbReference>
<evidence type="ECO:0000256" key="8">
    <source>
        <dbReference type="SAM" id="MobiDB-lite"/>
    </source>
</evidence>
<dbReference type="STRING" id="28092.WM40_00780"/>
<dbReference type="Pfam" id="PF01312">
    <property type="entry name" value="Bac_export_2"/>
    <property type="match status" value="1"/>
</dbReference>
<dbReference type="Proteomes" id="UP000033618">
    <property type="component" value="Unassembled WGS sequence"/>
</dbReference>
<evidence type="ECO:0000256" key="5">
    <source>
        <dbReference type="ARBA" id="ARBA00022989"/>
    </source>
</evidence>
<proteinExistence type="inferred from homology"/>
<protein>
    <submittedName>
        <fullName evidence="10">Type III secretion protein</fullName>
    </submittedName>
</protein>
<evidence type="ECO:0000256" key="3">
    <source>
        <dbReference type="ARBA" id="ARBA00022475"/>
    </source>
</evidence>
<keyword evidence="6" id="KW-0843">Virulence</keyword>
<keyword evidence="3" id="KW-1003">Cell membrane</keyword>
<organism evidence="10 11">
    <name type="scientific">Robbsia andropogonis</name>
    <dbReference type="NCBI Taxonomy" id="28092"/>
    <lineage>
        <taxon>Bacteria</taxon>
        <taxon>Pseudomonadati</taxon>
        <taxon>Pseudomonadota</taxon>
        <taxon>Betaproteobacteria</taxon>
        <taxon>Burkholderiales</taxon>
        <taxon>Burkholderiaceae</taxon>
        <taxon>Robbsia</taxon>
    </lineage>
</organism>
<name>A0A0F5K5J8_9BURK</name>
<dbReference type="PRINTS" id="PR00950">
    <property type="entry name" value="TYPE3IMSPROT"/>
</dbReference>
<dbReference type="PANTHER" id="PTHR30531:SF14">
    <property type="entry name" value="SURFACE PRESENTATION OF ANTIGENS PROTEIN SPAS"/>
    <property type="match status" value="1"/>
</dbReference>
<evidence type="ECO:0000313" key="10">
    <source>
        <dbReference type="EMBL" id="KKB65210.1"/>
    </source>
</evidence>
<evidence type="ECO:0000313" key="11">
    <source>
        <dbReference type="Proteomes" id="UP000033618"/>
    </source>
</evidence>
<dbReference type="OrthoDB" id="9807950at2"/>
<keyword evidence="5 9" id="KW-1133">Transmembrane helix</keyword>
<sequence>MSSEKTEQPTQKKLRDARRKGDVPKSKDFTQTLLILSLFGYLIGRGKAMYESLTGLILVPPTLMDMPFDSAVSAFTHMAAKEVAMIVAPFLVIVLAVGIFGEMIQSGVLLAFEKLKPSGKKLNALTNLKQIFSKKNFVEFLKSTLKIVFLSVLVYKVLMNALPQLFTLPRAGLEGVFSAISTLMLTLLINVALAYLVIGLADLAWQRFQHRTQLKMSKDEVKREYKEMEGDPHVKGMRRRLQREMATEGSVKRARNATVVVTNPTHVAIALYYKQDDPDSPLPLVLAKGEGAVAEAMIREARDAGVPIVQNIPLARGMLADATVDEYIPEVFLEPVAEVLRFVREMLGPHDRGDGS</sequence>
<feature type="transmembrane region" description="Helical" evidence="9">
    <location>
        <begin position="144"/>
        <end position="162"/>
    </location>
</feature>
<evidence type="ECO:0000256" key="4">
    <source>
        <dbReference type="ARBA" id="ARBA00022692"/>
    </source>
</evidence>
<gene>
    <name evidence="10" type="ORF">WM40_00780</name>
</gene>
<feature type="region of interest" description="Disordered" evidence="8">
    <location>
        <begin position="1"/>
        <end position="24"/>
    </location>
</feature>
<evidence type="ECO:0000256" key="2">
    <source>
        <dbReference type="ARBA" id="ARBA00010690"/>
    </source>
</evidence>
<evidence type="ECO:0000256" key="1">
    <source>
        <dbReference type="ARBA" id="ARBA00004651"/>
    </source>
</evidence>
<dbReference type="GO" id="GO:0005886">
    <property type="term" value="C:plasma membrane"/>
    <property type="evidence" value="ECO:0007669"/>
    <property type="project" value="UniProtKB-SubCell"/>
</dbReference>
<feature type="transmembrane region" description="Helical" evidence="9">
    <location>
        <begin position="182"/>
        <end position="205"/>
    </location>
</feature>
<dbReference type="RefSeq" id="WP_046151869.1">
    <property type="nucleotide sequence ID" value="NZ_CADFGU010000001.1"/>
</dbReference>
<comment type="subcellular location">
    <subcellularLocation>
        <location evidence="1">Cell membrane</location>
        <topology evidence="1">Multi-pass membrane protein</topology>
    </subcellularLocation>
</comment>
<dbReference type="InterPro" id="IPR006307">
    <property type="entry name" value="BsaZ-like"/>
</dbReference>
<evidence type="ECO:0000256" key="7">
    <source>
        <dbReference type="ARBA" id="ARBA00023136"/>
    </source>
</evidence>
<accession>A0A0F5K5J8</accession>
<dbReference type="NCBIfam" id="TIGR01404">
    <property type="entry name" value="FlhB_rel_III"/>
    <property type="match status" value="1"/>
</dbReference>
<keyword evidence="7 9" id="KW-0472">Membrane</keyword>
<keyword evidence="11" id="KW-1185">Reference proteome</keyword>
<dbReference type="PATRIC" id="fig|28092.6.peg.179"/>
<evidence type="ECO:0000256" key="9">
    <source>
        <dbReference type="SAM" id="Phobius"/>
    </source>
</evidence>
<dbReference type="InterPro" id="IPR006135">
    <property type="entry name" value="T3SS_substrate_exporter"/>
</dbReference>
<reference evidence="10 11" key="1">
    <citation type="submission" date="2015-03" db="EMBL/GenBank/DDBJ databases">
        <title>Draft Genome Sequence of Burkholderia andropogonis type strain ICMP2807, isolated from Sorghum bicolor.</title>
        <authorList>
            <person name="Lopes-Santos L."/>
            <person name="Castro D.B."/>
            <person name="Ottoboni L.M."/>
            <person name="Park D."/>
            <person name="Weirc B.S."/>
            <person name="Destefano S.A."/>
        </authorList>
    </citation>
    <scope>NUCLEOTIDE SEQUENCE [LARGE SCALE GENOMIC DNA]</scope>
    <source>
        <strain evidence="10 11">ICMP2807</strain>
    </source>
</reference>
<dbReference type="Gene3D" id="3.40.1690.10">
    <property type="entry name" value="secretion proteins EscU"/>
    <property type="match status" value="1"/>
</dbReference>
<dbReference type="InterPro" id="IPR029025">
    <property type="entry name" value="T3SS_substrate_exporter_C"/>
</dbReference>
<dbReference type="SUPFAM" id="SSF160544">
    <property type="entry name" value="EscU C-terminal domain-like"/>
    <property type="match status" value="1"/>
</dbReference>
<dbReference type="PANTHER" id="PTHR30531">
    <property type="entry name" value="FLAGELLAR BIOSYNTHETIC PROTEIN FLHB"/>
    <property type="match status" value="1"/>
</dbReference>
<feature type="transmembrane region" description="Helical" evidence="9">
    <location>
        <begin position="86"/>
        <end position="112"/>
    </location>
</feature>
<comment type="similarity">
    <text evidence="2">Belongs to the type III secretion exporter family.</text>
</comment>
<keyword evidence="4 9" id="KW-0812">Transmembrane</keyword>